<keyword evidence="3" id="KW-1185">Reference proteome</keyword>
<proteinExistence type="predicted"/>
<name>A0A9P1C853_9DINO</name>
<dbReference type="EMBL" id="CAMXCT020001027">
    <property type="protein sequence ID" value="CAL1139273.1"/>
    <property type="molecule type" value="Genomic_DNA"/>
</dbReference>
<evidence type="ECO:0000313" key="2">
    <source>
        <dbReference type="EMBL" id="CAL4773210.1"/>
    </source>
</evidence>
<organism evidence="1">
    <name type="scientific">Cladocopium goreaui</name>
    <dbReference type="NCBI Taxonomy" id="2562237"/>
    <lineage>
        <taxon>Eukaryota</taxon>
        <taxon>Sar</taxon>
        <taxon>Alveolata</taxon>
        <taxon>Dinophyceae</taxon>
        <taxon>Suessiales</taxon>
        <taxon>Symbiodiniaceae</taxon>
        <taxon>Cladocopium</taxon>
    </lineage>
</organism>
<dbReference type="EMBL" id="CAMXCT030001027">
    <property type="protein sequence ID" value="CAL4773210.1"/>
    <property type="molecule type" value="Genomic_DNA"/>
</dbReference>
<sequence>MHQRHGLNESLPSHPRWILQRCKCRLSKLPIQQNHLEQHLPSPATGYRPHFLIAPIPPWYGHVAASPAVLVSPQRLSAGVSTPVKANARRRTYGWAHGTFFAEAYWLGGQSQVLQLGRNRNRWMT</sequence>
<accession>A0A9P1C853</accession>
<evidence type="ECO:0000313" key="3">
    <source>
        <dbReference type="Proteomes" id="UP001152797"/>
    </source>
</evidence>
<evidence type="ECO:0000313" key="1">
    <source>
        <dbReference type="EMBL" id="CAI3985898.1"/>
    </source>
</evidence>
<dbReference type="EMBL" id="CAMXCT010001027">
    <property type="protein sequence ID" value="CAI3985898.1"/>
    <property type="molecule type" value="Genomic_DNA"/>
</dbReference>
<gene>
    <name evidence="1" type="ORF">C1SCF055_LOCUS13291</name>
</gene>
<reference evidence="2 3" key="2">
    <citation type="submission" date="2024-05" db="EMBL/GenBank/DDBJ databases">
        <authorList>
            <person name="Chen Y."/>
            <person name="Shah S."/>
            <person name="Dougan E. K."/>
            <person name="Thang M."/>
            <person name="Chan C."/>
        </authorList>
    </citation>
    <scope>NUCLEOTIDE SEQUENCE [LARGE SCALE GENOMIC DNA]</scope>
</reference>
<dbReference type="Proteomes" id="UP001152797">
    <property type="component" value="Unassembled WGS sequence"/>
</dbReference>
<comment type="caution">
    <text evidence="1">The sequence shown here is derived from an EMBL/GenBank/DDBJ whole genome shotgun (WGS) entry which is preliminary data.</text>
</comment>
<protein>
    <submittedName>
        <fullName evidence="1">Uncharacterized protein</fullName>
    </submittedName>
</protein>
<reference evidence="1" key="1">
    <citation type="submission" date="2022-10" db="EMBL/GenBank/DDBJ databases">
        <authorList>
            <person name="Chen Y."/>
            <person name="Dougan E. K."/>
            <person name="Chan C."/>
            <person name="Rhodes N."/>
            <person name="Thang M."/>
        </authorList>
    </citation>
    <scope>NUCLEOTIDE SEQUENCE</scope>
</reference>
<dbReference type="AlphaFoldDB" id="A0A9P1C853"/>